<protein>
    <recommendedName>
        <fullName evidence="11">Ig-like domain-containing protein</fullName>
    </recommendedName>
</protein>
<feature type="compositionally biased region" description="Acidic residues" evidence="8">
    <location>
        <begin position="749"/>
        <end position="759"/>
    </location>
</feature>
<evidence type="ECO:0000256" key="10">
    <source>
        <dbReference type="SAM" id="SignalP"/>
    </source>
</evidence>
<reference evidence="12 13" key="1">
    <citation type="journal article" date="2018" name="Nat. Ecol. Evol.">
        <title>Shark genomes provide insights into elasmobranch evolution and the origin of vertebrates.</title>
        <authorList>
            <person name="Hara Y"/>
            <person name="Yamaguchi K"/>
            <person name="Onimaru K"/>
            <person name="Kadota M"/>
            <person name="Koyanagi M"/>
            <person name="Keeley SD"/>
            <person name="Tatsumi K"/>
            <person name="Tanaka K"/>
            <person name="Motone F"/>
            <person name="Kageyama Y"/>
            <person name="Nozu R"/>
            <person name="Adachi N"/>
            <person name="Nishimura O"/>
            <person name="Nakagawa R"/>
            <person name="Tanegashima C"/>
            <person name="Kiyatake I"/>
            <person name="Matsumoto R"/>
            <person name="Murakumo K"/>
            <person name="Nishida K"/>
            <person name="Terakita A"/>
            <person name="Kuratani S"/>
            <person name="Sato K"/>
            <person name="Hyodo S Kuraku.S."/>
        </authorList>
    </citation>
    <scope>NUCLEOTIDE SEQUENCE [LARGE SCALE GENOMIC DNA]</scope>
</reference>
<feature type="transmembrane region" description="Helical" evidence="9">
    <location>
        <begin position="651"/>
        <end position="674"/>
    </location>
</feature>
<sequence>MLKANFFLWIVLLFHVIKTMGATGVIINSVKLKYNPADAGGIKQGSNITLTCSVDILTPSGQSPQISYLFYKGQAQDALLKTVTIQAQESQYLIQSARPSHSGYYSCEVEAESQREESAFTFIAVTGNLQTPVFTIRPTEESNSLIIAIKMLKVIFPILSFLLLETSKTESENGVIINSVKLKYNPADAGGIKQGSNITLTCSVDILTPSGQSPQISYLFYKGQAQDALLKTVEQAGIYLSRKKLIIYLIEAVRSVSKHSEVVQLSVQNPFSDPMFEIEPSNEIFEGDKLTIKCRVLQLLPHVKPQLIIMKDTTPISTGNTSSVVFSKTANATDTGKYGCMARWNSVSQAIRRQVTVAVPVSIPTLMSTPIGGNVVEDGSLDLSCAVLGGSYPITYKFYQDTSEIPLHQITLNATTAVHHIVSIKNGHSGKYSCEVSNSADQITRTKKSQYVTIIVRVPVSNPTIKCSSLKDVYKTGEWVILLCQSTNGTVPITYSLFSNKRLIYSISRSDREPAAFKVLLNETKDGGEYKCKAENEIPNLSKYSKGINITIKVPVSKPLIYPLLNSTKVKLGETVTLHCVTSTGTLPITYTLYRNQSSLQSATTMQAIPADFNIAVDSVEHSGVYSCKAENQISSEHSNGLSFRILRGGFLWWIYIIIVLISLMIIGLAILIAQHCKQWCKNNEGINQEDESSKPSQRGPLQHNQGSLKKSMEVIYSKIGNITHPKADSDRNHEGDYTNIMPCQGNVTEDDSESDCEADYTNVTSKRKGSASADSDTSSDETNHVLYTQLDLAALQNNGTPQPQGPTIYASIALDKLR</sequence>
<feature type="domain" description="Ig-like" evidence="11">
    <location>
        <begin position="42"/>
        <end position="121"/>
    </location>
</feature>
<dbReference type="EMBL" id="BEZZ01000412">
    <property type="protein sequence ID" value="GCC32089.1"/>
    <property type="molecule type" value="Genomic_DNA"/>
</dbReference>
<evidence type="ECO:0000256" key="8">
    <source>
        <dbReference type="SAM" id="MobiDB-lite"/>
    </source>
</evidence>
<evidence type="ECO:0000256" key="5">
    <source>
        <dbReference type="ARBA" id="ARBA00023157"/>
    </source>
</evidence>
<keyword evidence="2" id="KW-1003">Cell membrane</keyword>
<dbReference type="GO" id="GO:0004888">
    <property type="term" value="F:transmembrane signaling receptor activity"/>
    <property type="evidence" value="ECO:0007669"/>
    <property type="project" value="TreeGrafter"/>
</dbReference>
<dbReference type="Pfam" id="PF17736">
    <property type="entry name" value="Ig_C17orf99"/>
    <property type="match status" value="2"/>
</dbReference>
<evidence type="ECO:0000259" key="11">
    <source>
        <dbReference type="PROSITE" id="PS50835"/>
    </source>
</evidence>
<evidence type="ECO:0000256" key="3">
    <source>
        <dbReference type="ARBA" id="ARBA00022729"/>
    </source>
</evidence>
<dbReference type="Proteomes" id="UP000287033">
    <property type="component" value="Unassembled WGS sequence"/>
</dbReference>
<dbReference type="SMART" id="SM00408">
    <property type="entry name" value="IGc2"/>
    <property type="match status" value="4"/>
</dbReference>
<keyword evidence="9" id="KW-0812">Transmembrane</keyword>
<keyword evidence="6" id="KW-0325">Glycoprotein</keyword>
<evidence type="ECO:0000313" key="13">
    <source>
        <dbReference type="Proteomes" id="UP000287033"/>
    </source>
</evidence>
<dbReference type="PANTHER" id="PTHR11481">
    <property type="entry name" value="IMMUNOGLOBULIN FC RECEPTOR"/>
    <property type="match status" value="1"/>
</dbReference>
<accession>A0A401SNW8</accession>
<feature type="region of interest" description="Disordered" evidence="8">
    <location>
        <begin position="688"/>
        <end position="708"/>
    </location>
</feature>
<keyword evidence="3 10" id="KW-0732">Signal</keyword>
<gene>
    <name evidence="12" type="ORF">chiPu_0010549</name>
</gene>
<dbReference type="InterPro" id="IPR036179">
    <property type="entry name" value="Ig-like_dom_sf"/>
</dbReference>
<dbReference type="InterPro" id="IPR007110">
    <property type="entry name" value="Ig-like_dom"/>
</dbReference>
<feature type="domain" description="Ig-like" evidence="11">
    <location>
        <begin position="274"/>
        <end position="356"/>
    </location>
</feature>
<dbReference type="SMART" id="SM00409">
    <property type="entry name" value="IG"/>
    <property type="match status" value="5"/>
</dbReference>
<evidence type="ECO:0000256" key="6">
    <source>
        <dbReference type="ARBA" id="ARBA00023180"/>
    </source>
</evidence>
<dbReference type="InterPro" id="IPR050488">
    <property type="entry name" value="Ig_Fc_receptor"/>
</dbReference>
<keyword evidence="5" id="KW-1015">Disulfide bond</keyword>
<evidence type="ECO:0000256" key="4">
    <source>
        <dbReference type="ARBA" id="ARBA00023136"/>
    </source>
</evidence>
<feature type="domain" description="Ig-like" evidence="11">
    <location>
        <begin position="559"/>
        <end position="643"/>
    </location>
</feature>
<evidence type="ECO:0000256" key="1">
    <source>
        <dbReference type="ARBA" id="ARBA00004236"/>
    </source>
</evidence>
<dbReference type="InterPro" id="IPR040878">
    <property type="entry name" value="IL-40-like_Ig"/>
</dbReference>
<name>A0A401SNW8_CHIPU</name>
<dbReference type="AlphaFoldDB" id="A0A401SNW8"/>
<comment type="subcellular location">
    <subcellularLocation>
        <location evidence="1">Cell membrane</location>
    </subcellularLocation>
</comment>
<evidence type="ECO:0000313" key="12">
    <source>
        <dbReference type="EMBL" id="GCC32089.1"/>
    </source>
</evidence>
<dbReference type="PANTHER" id="PTHR11481:SF58">
    <property type="entry name" value="ALLERGIN-1"/>
    <property type="match status" value="1"/>
</dbReference>
<dbReference type="GO" id="GO:0009897">
    <property type="term" value="C:external side of plasma membrane"/>
    <property type="evidence" value="ECO:0007669"/>
    <property type="project" value="TreeGrafter"/>
</dbReference>
<dbReference type="STRING" id="137246.A0A401SNW8"/>
<dbReference type="GO" id="GO:0007166">
    <property type="term" value="P:cell surface receptor signaling pathway"/>
    <property type="evidence" value="ECO:0007669"/>
    <property type="project" value="TreeGrafter"/>
</dbReference>
<keyword evidence="13" id="KW-1185">Reference proteome</keyword>
<dbReference type="Gene3D" id="2.60.40.10">
    <property type="entry name" value="Immunoglobulins"/>
    <property type="match status" value="5"/>
</dbReference>
<dbReference type="GO" id="GO:0006955">
    <property type="term" value="P:immune response"/>
    <property type="evidence" value="ECO:0007669"/>
    <property type="project" value="TreeGrafter"/>
</dbReference>
<feature type="domain" description="Ig-like" evidence="11">
    <location>
        <begin position="364"/>
        <end position="453"/>
    </location>
</feature>
<keyword evidence="4 9" id="KW-0472">Membrane</keyword>
<comment type="caution">
    <text evidence="12">The sequence shown here is derived from an EMBL/GenBank/DDBJ whole genome shotgun (WGS) entry which is preliminary data.</text>
</comment>
<dbReference type="PROSITE" id="PS50835">
    <property type="entry name" value="IG_LIKE"/>
    <property type="match status" value="5"/>
</dbReference>
<proteinExistence type="predicted"/>
<feature type="domain" description="Ig-like" evidence="11">
    <location>
        <begin position="463"/>
        <end position="551"/>
    </location>
</feature>
<evidence type="ECO:0000256" key="9">
    <source>
        <dbReference type="SAM" id="Phobius"/>
    </source>
</evidence>
<keyword evidence="9" id="KW-1133">Transmembrane helix</keyword>
<feature type="signal peptide" evidence="10">
    <location>
        <begin position="1"/>
        <end position="21"/>
    </location>
</feature>
<dbReference type="InterPro" id="IPR003599">
    <property type="entry name" value="Ig_sub"/>
</dbReference>
<evidence type="ECO:0000256" key="2">
    <source>
        <dbReference type="ARBA" id="ARBA00022475"/>
    </source>
</evidence>
<evidence type="ECO:0000256" key="7">
    <source>
        <dbReference type="ARBA" id="ARBA00023319"/>
    </source>
</evidence>
<dbReference type="SUPFAM" id="SSF48726">
    <property type="entry name" value="Immunoglobulin"/>
    <property type="match status" value="5"/>
</dbReference>
<dbReference type="InterPro" id="IPR013783">
    <property type="entry name" value="Ig-like_fold"/>
</dbReference>
<organism evidence="12 13">
    <name type="scientific">Chiloscyllium punctatum</name>
    <name type="common">Brownbanded bambooshark</name>
    <name type="synonym">Hemiscyllium punctatum</name>
    <dbReference type="NCBI Taxonomy" id="137246"/>
    <lineage>
        <taxon>Eukaryota</taxon>
        <taxon>Metazoa</taxon>
        <taxon>Chordata</taxon>
        <taxon>Craniata</taxon>
        <taxon>Vertebrata</taxon>
        <taxon>Chondrichthyes</taxon>
        <taxon>Elasmobranchii</taxon>
        <taxon>Galeomorphii</taxon>
        <taxon>Galeoidea</taxon>
        <taxon>Orectolobiformes</taxon>
        <taxon>Hemiscylliidae</taxon>
        <taxon>Chiloscyllium</taxon>
    </lineage>
</organism>
<dbReference type="OMA" id="FLSCDYE"/>
<dbReference type="InterPro" id="IPR003598">
    <property type="entry name" value="Ig_sub2"/>
</dbReference>
<feature type="chain" id="PRO_5019267649" description="Ig-like domain-containing protein" evidence="10">
    <location>
        <begin position="22"/>
        <end position="819"/>
    </location>
</feature>
<feature type="region of interest" description="Disordered" evidence="8">
    <location>
        <begin position="746"/>
        <end position="782"/>
    </location>
</feature>
<dbReference type="OrthoDB" id="9947088at2759"/>
<dbReference type="Pfam" id="PF13895">
    <property type="entry name" value="Ig_2"/>
    <property type="match status" value="2"/>
</dbReference>
<dbReference type="FunFam" id="2.60.40.10:FF:000357">
    <property type="entry name" value="Fc receptor like 1"/>
    <property type="match status" value="1"/>
</dbReference>
<dbReference type="CDD" id="cd00096">
    <property type="entry name" value="Ig"/>
    <property type="match status" value="1"/>
</dbReference>
<dbReference type="Pfam" id="PF13927">
    <property type="entry name" value="Ig_3"/>
    <property type="match status" value="1"/>
</dbReference>
<keyword evidence="7" id="KW-0393">Immunoglobulin domain</keyword>